<gene>
    <name evidence="2" type="primary">SPOSA6832_01823</name>
</gene>
<evidence type="ECO:0000256" key="1">
    <source>
        <dbReference type="SAM" id="MobiDB-lite"/>
    </source>
</evidence>
<dbReference type="Gene3D" id="3.40.50.11350">
    <property type="match status" value="1"/>
</dbReference>
<organism evidence="2 3">
    <name type="scientific">Sporidiobolus salmonicolor</name>
    <name type="common">Yeast-like fungus</name>
    <name type="synonym">Sporobolomyces salmonicolor</name>
    <dbReference type="NCBI Taxonomy" id="5005"/>
    <lineage>
        <taxon>Eukaryota</taxon>
        <taxon>Fungi</taxon>
        <taxon>Dikarya</taxon>
        <taxon>Basidiomycota</taxon>
        <taxon>Pucciniomycotina</taxon>
        <taxon>Microbotryomycetes</taxon>
        <taxon>Sporidiobolales</taxon>
        <taxon>Sporidiobolaceae</taxon>
        <taxon>Sporobolomyces</taxon>
    </lineage>
</organism>
<name>A0A0D6EKI3_SPOSA</name>
<dbReference type="Proteomes" id="UP000243876">
    <property type="component" value="Unassembled WGS sequence"/>
</dbReference>
<feature type="compositionally biased region" description="Polar residues" evidence="1">
    <location>
        <begin position="81"/>
        <end position="94"/>
    </location>
</feature>
<accession>A0A0D6EKI3</accession>
<evidence type="ECO:0000313" key="3">
    <source>
        <dbReference type="Proteomes" id="UP000243876"/>
    </source>
</evidence>
<protein>
    <submittedName>
        <fullName evidence="2">SPOSA6832_01823-mRNA-1:cds</fullName>
    </submittedName>
</protein>
<reference evidence="3" key="1">
    <citation type="submission" date="2015-02" db="EMBL/GenBank/DDBJ databases">
        <authorList>
            <person name="Gon?alves P."/>
        </authorList>
    </citation>
    <scope>NUCLEOTIDE SEQUENCE [LARGE SCALE GENOMIC DNA]</scope>
</reference>
<dbReference type="OrthoDB" id="423313at2759"/>
<sequence length="505" mass="56239">MALYTGVPATEIDAEKGDPAQGKGKGKFGGSGSAVAQLMSARWGKAALGGVSILLLLAVTRGWSRDRPTVQRRQFGPPKRTSLSSRGSAPNASTLLTSQAPARSFYDALRPDLRYLTLDSWSGMTGQFLTTLSLMYLAQQTQRIAILTKEGLQLTRRKSSPSWRDADHYGDSMIKMGLLFDMEKYRLESGALFVDWDEVKPLDRNHANTDRDAIGCYMGNNAFEGGVRYLSRSFDEHNLEQTIWRVPRLGSWYEHSVEAFQLFDWDEADRLKRTKEFAKENKRDLPPNMLNSQLLCYSNLWDLNVAGAHATGVRWYDGFGGQQRKDGGMKELLPISMRGTHPEWFAVGQFIDFHPDVWEIALGATLRTLKVKQIPENLITEWCSTGHNCTPTLDAYVEKLEPLLALSPPRTPVLVTTDEQDDNIFLSSIDKLDWYRVDHPALGTSATLEAKYGEDARWVDAAVDQAILSLGSHFVGTSGSQVSLVTELRVAAWNGGETGLVERPS</sequence>
<keyword evidence="3" id="KW-1185">Reference proteome</keyword>
<dbReference type="CDD" id="cd11296">
    <property type="entry name" value="O-FucT_like"/>
    <property type="match status" value="1"/>
</dbReference>
<proteinExistence type="predicted"/>
<feature type="region of interest" description="Disordered" evidence="1">
    <location>
        <begin position="1"/>
        <end position="29"/>
    </location>
</feature>
<evidence type="ECO:0000313" key="2">
    <source>
        <dbReference type="EMBL" id="CEQ40223.1"/>
    </source>
</evidence>
<feature type="region of interest" description="Disordered" evidence="1">
    <location>
        <begin position="68"/>
        <end position="94"/>
    </location>
</feature>
<dbReference type="AlphaFoldDB" id="A0A0D6EKI3"/>
<dbReference type="EMBL" id="CENE01000006">
    <property type="protein sequence ID" value="CEQ40223.1"/>
    <property type="molecule type" value="Genomic_DNA"/>
</dbReference>